<accession>A0ACA9MM91</accession>
<feature type="non-terminal residue" evidence="1">
    <location>
        <position position="1"/>
    </location>
</feature>
<comment type="caution">
    <text evidence="1">The sequence shown here is derived from an EMBL/GenBank/DDBJ whole genome shotgun (WGS) entry which is preliminary data.</text>
</comment>
<sequence length="167" mass="19146">IQNGLENPKLAKKLTTKNKENLQLETSSSVRSYDLTDNSNIKSNEEQITSNSTLEDREMFCEIHYMETTIVPNGIQKGYLTEINFALLNFRIVQMKDELLNIINRKTKVIIMTLLLDQVDYLLEVLVPETALHLISQDRGNIELEDLKKIIEDSSAFGDYIHADLTN</sequence>
<proteinExistence type="predicted"/>
<dbReference type="EMBL" id="CAJVPW010008992">
    <property type="protein sequence ID" value="CAG8599349.1"/>
    <property type="molecule type" value="Genomic_DNA"/>
</dbReference>
<dbReference type="Proteomes" id="UP000789366">
    <property type="component" value="Unassembled WGS sequence"/>
</dbReference>
<name>A0ACA9MM91_9GLOM</name>
<reference evidence="1" key="1">
    <citation type="submission" date="2021-06" db="EMBL/GenBank/DDBJ databases">
        <authorList>
            <person name="Kallberg Y."/>
            <person name="Tangrot J."/>
            <person name="Rosling A."/>
        </authorList>
    </citation>
    <scope>NUCLEOTIDE SEQUENCE</scope>
    <source>
        <strain evidence="1">28 12/20/2015</strain>
    </source>
</reference>
<evidence type="ECO:0000313" key="2">
    <source>
        <dbReference type="Proteomes" id="UP000789366"/>
    </source>
</evidence>
<evidence type="ECO:0000313" key="1">
    <source>
        <dbReference type="EMBL" id="CAG8599349.1"/>
    </source>
</evidence>
<gene>
    <name evidence="1" type="ORF">SPELUC_LOCUS7050</name>
</gene>
<keyword evidence="2" id="KW-1185">Reference proteome</keyword>
<organism evidence="1 2">
    <name type="scientific">Cetraspora pellucida</name>
    <dbReference type="NCBI Taxonomy" id="1433469"/>
    <lineage>
        <taxon>Eukaryota</taxon>
        <taxon>Fungi</taxon>
        <taxon>Fungi incertae sedis</taxon>
        <taxon>Mucoromycota</taxon>
        <taxon>Glomeromycotina</taxon>
        <taxon>Glomeromycetes</taxon>
        <taxon>Diversisporales</taxon>
        <taxon>Gigasporaceae</taxon>
        <taxon>Cetraspora</taxon>
    </lineage>
</organism>
<protein>
    <submittedName>
        <fullName evidence="1">17836_t:CDS:1</fullName>
    </submittedName>
</protein>